<dbReference type="OrthoDB" id="8451541at2"/>
<dbReference type="EMBL" id="FXYE01000002">
    <property type="protein sequence ID" value="SMX46625.1"/>
    <property type="molecule type" value="Genomic_DNA"/>
</dbReference>
<evidence type="ECO:0000256" key="2">
    <source>
        <dbReference type="SAM" id="SignalP"/>
    </source>
</evidence>
<dbReference type="RefSeq" id="WP_093968224.1">
    <property type="nucleotide sequence ID" value="NZ_FXYE01000002.1"/>
</dbReference>
<evidence type="ECO:0000313" key="3">
    <source>
        <dbReference type="EMBL" id="SMX46625.1"/>
    </source>
</evidence>
<sequence>MIRLALTLSLCLAGQANALSCMRPDVARSFQFANESDKLFVLAHGKLIAPDPGPRQRPEKNGQHGASRSYDATFEGKGISPRGFDAPFTAPVTITETCLSVWCGKAPLNQDVVVFIEKSETGYLVEEGPCGGMIFAAPSPTDLKRLTNCMRGKKCEPMEPQR</sequence>
<name>A0A238KUZ9_9RHOB</name>
<gene>
    <name evidence="3" type="ORF">COL8621_03185</name>
</gene>
<dbReference type="AlphaFoldDB" id="A0A238KUZ9"/>
<feature type="signal peptide" evidence="2">
    <location>
        <begin position="1"/>
        <end position="18"/>
    </location>
</feature>
<evidence type="ECO:0000256" key="1">
    <source>
        <dbReference type="SAM" id="MobiDB-lite"/>
    </source>
</evidence>
<keyword evidence="2" id="KW-0732">Signal</keyword>
<accession>A0A238KUZ9</accession>
<keyword evidence="4" id="KW-1185">Reference proteome</keyword>
<feature type="region of interest" description="Disordered" evidence="1">
    <location>
        <begin position="48"/>
        <end position="70"/>
    </location>
</feature>
<protein>
    <submittedName>
        <fullName evidence="3">Uncharacterized protein</fullName>
    </submittedName>
</protein>
<organism evidence="3 4">
    <name type="scientific">Actibacterium lipolyticum</name>
    <dbReference type="NCBI Taxonomy" id="1524263"/>
    <lineage>
        <taxon>Bacteria</taxon>
        <taxon>Pseudomonadati</taxon>
        <taxon>Pseudomonadota</taxon>
        <taxon>Alphaproteobacteria</taxon>
        <taxon>Rhodobacterales</taxon>
        <taxon>Roseobacteraceae</taxon>
        <taxon>Actibacterium</taxon>
    </lineage>
</organism>
<proteinExistence type="predicted"/>
<feature type="chain" id="PRO_5013076694" evidence="2">
    <location>
        <begin position="19"/>
        <end position="162"/>
    </location>
</feature>
<evidence type="ECO:0000313" key="4">
    <source>
        <dbReference type="Proteomes" id="UP000202922"/>
    </source>
</evidence>
<dbReference type="Proteomes" id="UP000202922">
    <property type="component" value="Unassembled WGS sequence"/>
</dbReference>
<reference evidence="4" key="1">
    <citation type="submission" date="2017-05" db="EMBL/GenBank/DDBJ databases">
        <authorList>
            <person name="Rodrigo-Torres L."/>
            <person name="Arahal R. D."/>
            <person name="Lucena T."/>
        </authorList>
    </citation>
    <scope>NUCLEOTIDE SEQUENCE [LARGE SCALE GENOMIC DNA]</scope>
    <source>
        <strain evidence="4">CECT 8621</strain>
    </source>
</reference>